<keyword evidence="4" id="KW-1185">Reference proteome</keyword>
<dbReference type="AlphaFoldDB" id="A0A5M9JAM0"/>
<feature type="transmembrane region" description="Helical" evidence="1">
    <location>
        <begin position="344"/>
        <end position="360"/>
    </location>
</feature>
<organism evidence="3 4">
    <name type="scientific">Monilinia fructicola</name>
    <name type="common">Brown rot fungus</name>
    <name type="synonym">Ciboria fructicola</name>
    <dbReference type="NCBI Taxonomy" id="38448"/>
    <lineage>
        <taxon>Eukaryota</taxon>
        <taxon>Fungi</taxon>
        <taxon>Dikarya</taxon>
        <taxon>Ascomycota</taxon>
        <taxon>Pezizomycotina</taxon>
        <taxon>Leotiomycetes</taxon>
        <taxon>Helotiales</taxon>
        <taxon>Sclerotiniaceae</taxon>
        <taxon>Monilinia</taxon>
    </lineage>
</organism>
<comment type="caution">
    <text evidence="3">The sequence shown here is derived from an EMBL/GenBank/DDBJ whole genome shotgun (WGS) entry which is preliminary data.</text>
</comment>
<dbReference type="InterPro" id="IPR029058">
    <property type="entry name" value="AB_hydrolase_fold"/>
</dbReference>
<keyword evidence="1" id="KW-1133">Transmembrane helix</keyword>
<protein>
    <recommendedName>
        <fullName evidence="2">AB hydrolase-1 domain-containing protein</fullName>
    </recommendedName>
</protein>
<feature type="domain" description="AB hydrolase-1" evidence="2">
    <location>
        <begin position="51"/>
        <end position="326"/>
    </location>
</feature>
<sequence length="381" mass="41750">MANISSNPATINPSPSFLTIPTKPHSPISHIFFPSSAPHLEPNVQPCQTLIVFVNGLGLPASSWEPCISTFRSRVAESPSILTFDRFGQGLTTARDPLDDGNGYGHDFMDAANDLHEIILVIAKTKLGLQRTEVENGNLSVIFVAASIGVPITRLYIQYHPSICSALLCLDSNIPNVNYSDFLPDPSSPSFDPSLVTAPDCTLAQYIGARAALINTFDLAVPNSESMDRRHGPKLLPYADRPKLVGVGGKGPWLTVVGHDPVTFADMSLERMGTPRSMSMRFTNPYWATYNEGLVKVTDEGRCEGTKIAKGCGHFIQTDGPEFVAEEIRAILEKLKLGGRKEPVMLFFILVVFYLTFYMTPPYQKQRKHSIICSFSSSGHS</sequence>
<proteinExistence type="predicted"/>
<dbReference type="InterPro" id="IPR000073">
    <property type="entry name" value="AB_hydrolase_1"/>
</dbReference>
<accession>A0A5M9JAM0</accession>
<evidence type="ECO:0000313" key="3">
    <source>
        <dbReference type="EMBL" id="KAA8566364.1"/>
    </source>
</evidence>
<evidence type="ECO:0000256" key="1">
    <source>
        <dbReference type="SAM" id="Phobius"/>
    </source>
</evidence>
<dbReference type="SUPFAM" id="SSF53474">
    <property type="entry name" value="alpha/beta-Hydrolases"/>
    <property type="match status" value="1"/>
</dbReference>
<keyword evidence="1" id="KW-0472">Membrane</keyword>
<dbReference type="EMBL" id="VICG01000012">
    <property type="protein sequence ID" value="KAA8566364.1"/>
    <property type="molecule type" value="Genomic_DNA"/>
</dbReference>
<dbReference type="VEuPathDB" id="FungiDB:MFRU_019g00140"/>
<evidence type="ECO:0000259" key="2">
    <source>
        <dbReference type="Pfam" id="PF12697"/>
    </source>
</evidence>
<dbReference type="Proteomes" id="UP000322873">
    <property type="component" value="Unassembled WGS sequence"/>
</dbReference>
<dbReference type="Gene3D" id="3.40.50.1820">
    <property type="entry name" value="alpha/beta hydrolase"/>
    <property type="match status" value="1"/>
</dbReference>
<keyword evidence="1" id="KW-0812">Transmembrane</keyword>
<gene>
    <name evidence="3" type="ORF">EYC84_008942</name>
</gene>
<reference evidence="3 4" key="1">
    <citation type="submission" date="2019-06" db="EMBL/GenBank/DDBJ databases">
        <title>Genome Sequence of the Brown Rot Fungal Pathogen Monilinia fructicola.</title>
        <authorList>
            <person name="De Miccolis Angelini R.M."/>
            <person name="Landi L."/>
            <person name="Abate D."/>
            <person name="Pollastro S."/>
            <person name="Romanazzi G."/>
            <person name="Faretra F."/>
        </authorList>
    </citation>
    <scope>NUCLEOTIDE SEQUENCE [LARGE SCALE GENOMIC DNA]</scope>
    <source>
        <strain evidence="3 4">Mfrc123</strain>
    </source>
</reference>
<name>A0A5M9JAM0_MONFR</name>
<evidence type="ECO:0000313" key="4">
    <source>
        <dbReference type="Proteomes" id="UP000322873"/>
    </source>
</evidence>
<dbReference type="Pfam" id="PF12697">
    <property type="entry name" value="Abhydrolase_6"/>
    <property type="match status" value="1"/>
</dbReference>